<proteinExistence type="predicted"/>
<reference evidence="1 2" key="1">
    <citation type="journal article" date="2016" name="Front. Microbiol.">
        <title>Genomic Resource of Rice Seed Associated Bacteria.</title>
        <authorList>
            <person name="Midha S."/>
            <person name="Bansal K."/>
            <person name="Sharma S."/>
            <person name="Kumar N."/>
            <person name="Patil P.P."/>
            <person name="Chaudhry V."/>
            <person name="Patil P.B."/>
        </authorList>
    </citation>
    <scope>NUCLEOTIDE SEQUENCE [LARGE SCALE GENOMIC DNA]</scope>
    <source>
        <strain evidence="1 2">NS96</strain>
    </source>
</reference>
<evidence type="ECO:0000313" key="1">
    <source>
        <dbReference type="EMBL" id="KTT16661.1"/>
    </source>
</evidence>
<organism evidence="1 2">
    <name type="scientific">Pseudomonas parafulva</name>
    <dbReference type="NCBI Taxonomy" id="157782"/>
    <lineage>
        <taxon>Bacteria</taxon>
        <taxon>Pseudomonadati</taxon>
        <taxon>Pseudomonadota</taxon>
        <taxon>Gammaproteobacteria</taxon>
        <taxon>Pseudomonadales</taxon>
        <taxon>Pseudomonadaceae</taxon>
        <taxon>Pseudomonas</taxon>
    </lineage>
</organism>
<dbReference type="Proteomes" id="UP000071644">
    <property type="component" value="Unassembled WGS sequence"/>
</dbReference>
<name>A0AAJ0LID2_9PSED</name>
<gene>
    <name evidence="1" type="ORF">NS96R_15075</name>
</gene>
<comment type="caution">
    <text evidence="1">The sequence shown here is derived from an EMBL/GenBank/DDBJ whole genome shotgun (WGS) entry which is preliminary data.</text>
</comment>
<dbReference type="AlphaFoldDB" id="A0AAJ0LID2"/>
<evidence type="ECO:0000313" key="2">
    <source>
        <dbReference type="Proteomes" id="UP000071644"/>
    </source>
</evidence>
<dbReference type="EMBL" id="LDSN01000039">
    <property type="protein sequence ID" value="KTT16661.1"/>
    <property type="molecule type" value="Genomic_DNA"/>
</dbReference>
<sequence>MITSSHYALRVRIPMGYRNSTRIDCADLGEGCKGKIRSHPIIRIDGIRVCNEMLLQDRGD</sequence>
<protein>
    <submittedName>
        <fullName evidence="1">Uncharacterized protein</fullName>
    </submittedName>
</protein>
<accession>A0AAJ0LID2</accession>